<organism evidence="1 2">
    <name type="scientific">Streptomyces thinghirensis</name>
    <dbReference type="NCBI Taxonomy" id="551547"/>
    <lineage>
        <taxon>Bacteria</taxon>
        <taxon>Bacillati</taxon>
        <taxon>Actinomycetota</taxon>
        <taxon>Actinomycetes</taxon>
        <taxon>Kitasatosporales</taxon>
        <taxon>Streptomycetaceae</taxon>
        <taxon>Streptomyces</taxon>
    </lineage>
</organism>
<accession>A0ABP9THI3</accession>
<comment type="caution">
    <text evidence="1">The sequence shown here is derived from an EMBL/GenBank/DDBJ whole genome shotgun (WGS) entry which is preliminary data.</text>
</comment>
<dbReference type="RefSeq" id="WP_345637847.1">
    <property type="nucleotide sequence ID" value="NZ_BAABJR010000028.1"/>
</dbReference>
<proteinExistence type="predicted"/>
<gene>
    <name evidence="1" type="ORF">GCM10023323_71940</name>
</gene>
<evidence type="ECO:0000313" key="2">
    <source>
        <dbReference type="Proteomes" id="UP001499878"/>
    </source>
</evidence>
<sequence length="92" mass="10254">MKLFHHTPKAEPKPVDHTAVAEGLRVLAADLDAGDDWAKDCIRYVHELSDQDLADYPTSTQRRIRIAHFGQPGPGDVPDADYHRLLHQMASG</sequence>
<protein>
    <submittedName>
        <fullName evidence="1">Uncharacterized protein</fullName>
    </submittedName>
</protein>
<dbReference type="Proteomes" id="UP001499878">
    <property type="component" value="Unassembled WGS sequence"/>
</dbReference>
<keyword evidence="2" id="KW-1185">Reference proteome</keyword>
<evidence type="ECO:0000313" key="1">
    <source>
        <dbReference type="EMBL" id="GAA5216933.1"/>
    </source>
</evidence>
<name>A0ABP9THI3_9ACTN</name>
<reference evidence="2" key="1">
    <citation type="journal article" date="2019" name="Int. J. Syst. Evol. Microbiol.">
        <title>The Global Catalogue of Microorganisms (GCM) 10K type strain sequencing project: providing services to taxonomists for standard genome sequencing and annotation.</title>
        <authorList>
            <consortium name="The Broad Institute Genomics Platform"/>
            <consortium name="The Broad Institute Genome Sequencing Center for Infectious Disease"/>
            <person name="Wu L."/>
            <person name="Ma J."/>
        </authorList>
    </citation>
    <scope>NUCLEOTIDE SEQUENCE [LARGE SCALE GENOMIC DNA]</scope>
    <source>
        <strain evidence="2">JCM 18306</strain>
    </source>
</reference>
<dbReference type="EMBL" id="BAABJR010000028">
    <property type="protein sequence ID" value="GAA5216933.1"/>
    <property type="molecule type" value="Genomic_DNA"/>
</dbReference>